<keyword evidence="3 6" id="KW-0378">Hydrolase</keyword>
<evidence type="ECO:0000256" key="3">
    <source>
        <dbReference type="ARBA" id="ARBA00022801"/>
    </source>
</evidence>
<evidence type="ECO:0000256" key="1">
    <source>
        <dbReference type="ARBA" id="ARBA00005964"/>
    </source>
</evidence>
<evidence type="ECO:0000256" key="5">
    <source>
        <dbReference type="ARBA" id="ARBA00023180"/>
    </source>
</evidence>
<dbReference type="OrthoDB" id="19653at2759"/>
<organism evidence="8 9">
    <name type="scientific">Cotesia congregata</name>
    <name type="common">Parasitoid wasp</name>
    <name type="synonym">Apanteles congregatus</name>
    <dbReference type="NCBI Taxonomy" id="51543"/>
    <lineage>
        <taxon>Eukaryota</taxon>
        <taxon>Metazoa</taxon>
        <taxon>Ecdysozoa</taxon>
        <taxon>Arthropoda</taxon>
        <taxon>Hexapoda</taxon>
        <taxon>Insecta</taxon>
        <taxon>Pterygota</taxon>
        <taxon>Neoptera</taxon>
        <taxon>Endopterygota</taxon>
        <taxon>Hymenoptera</taxon>
        <taxon>Apocrita</taxon>
        <taxon>Ichneumonoidea</taxon>
        <taxon>Braconidae</taxon>
        <taxon>Microgastrinae</taxon>
        <taxon>Cotesia</taxon>
    </lineage>
</organism>
<dbReference type="SUPFAM" id="SSF53474">
    <property type="entry name" value="alpha/beta-Hydrolases"/>
    <property type="match status" value="1"/>
</dbReference>
<dbReference type="EC" id="3.1.1.-" evidence="6"/>
<dbReference type="Proteomes" id="UP000786811">
    <property type="component" value="Unassembled WGS sequence"/>
</dbReference>
<keyword evidence="5" id="KW-0325">Glycoprotein</keyword>
<name>A0A8J2EHT9_COTCN</name>
<keyword evidence="2" id="KW-0719">Serine esterase</keyword>
<evidence type="ECO:0000256" key="2">
    <source>
        <dbReference type="ARBA" id="ARBA00022487"/>
    </source>
</evidence>
<evidence type="ECO:0000259" key="7">
    <source>
        <dbReference type="Pfam" id="PF00135"/>
    </source>
</evidence>
<sequence length="539" mass="60856">MDNPIVQVQQGKLSGTRETNIRKNGCFYAFRGIPFAKSPVGDLRFKDPEPVEPWSGVKEAKEYGDVSAQFDWRTKQIIGSDDCLYLNVYTKELIPTVPRPVMVWIHGGGFVGGSGNDDVYGPDFLVEKDVVLVTINYRLGILGFLNLDDEDAPGNQGLKDQVVALKWIQQNIEKFGGDKTNVTIFGESAGSAAVHYLTLSPLAQGLFHKAIMQSGVATNPWANTTLPMKNQAEKIADHLGKSVTNTKELIAFFKTVPALDLVRADHSFQTWQDRFLINNTFVPSVDSKSKLPFLNVPLNEATKSGIKVPLICGHTSHEGIILLGESLILYQKGFKEEFYSEIEANDDFLLHSNTKKFLQDQNISVTDMKRFFMGNKQISYDNVNEVVDLISATNFVFNIHHILQTQPQIPGIPTWVYKFDYYSPENSMMQKIFGVNVEGTSHGEELFYFFYPKMFGLLGIEPFAPGTKEYQIQQYFLELWTTFAKTGNPNPKTSELISVDWEPVDNSTEFKCLKISQDLKLIKEHNLLHRLIKNIKNKL</sequence>
<feature type="domain" description="Carboxylesterase type B" evidence="7">
    <location>
        <begin position="3"/>
        <end position="520"/>
    </location>
</feature>
<evidence type="ECO:0000256" key="4">
    <source>
        <dbReference type="ARBA" id="ARBA00023157"/>
    </source>
</evidence>
<protein>
    <recommendedName>
        <fullName evidence="6">Carboxylic ester hydrolase</fullName>
        <ecNumber evidence="6">3.1.1.-</ecNumber>
    </recommendedName>
</protein>
<evidence type="ECO:0000313" key="8">
    <source>
        <dbReference type="EMBL" id="CAG5073377.1"/>
    </source>
</evidence>
<reference evidence="8" key="1">
    <citation type="submission" date="2021-04" db="EMBL/GenBank/DDBJ databases">
        <authorList>
            <person name="Chebbi M.A.C M."/>
        </authorList>
    </citation>
    <scope>NUCLEOTIDE SEQUENCE</scope>
</reference>
<dbReference type="InterPro" id="IPR029058">
    <property type="entry name" value="AB_hydrolase_fold"/>
</dbReference>
<comment type="caution">
    <text evidence="8">The sequence shown here is derived from an EMBL/GenBank/DDBJ whole genome shotgun (WGS) entry which is preliminary data.</text>
</comment>
<dbReference type="EMBL" id="CAJNRD030001114">
    <property type="protein sequence ID" value="CAG5073377.1"/>
    <property type="molecule type" value="Genomic_DNA"/>
</dbReference>
<gene>
    <name evidence="8" type="ORF">HICCMSTLAB_LOCUS320</name>
</gene>
<dbReference type="Gene3D" id="3.40.50.1820">
    <property type="entry name" value="alpha/beta hydrolase"/>
    <property type="match status" value="1"/>
</dbReference>
<evidence type="ECO:0000313" key="9">
    <source>
        <dbReference type="Proteomes" id="UP000786811"/>
    </source>
</evidence>
<proteinExistence type="inferred from homology"/>
<dbReference type="InterPro" id="IPR002018">
    <property type="entry name" value="CarbesteraseB"/>
</dbReference>
<dbReference type="GO" id="GO:0052689">
    <property type="term" value="F:carboxylic ester hydrolase activity"/>
    <property type="evidence" value="ECO:0007669"/>
    <property type="project" value="UniProtKB-KW"/>
</dbReference>
<keyword evidence="9" id="KW-1185">Reference proteome</keyword>
<comment type="similarity">
    <text evidence="1 6">Belongs to the type-B carboxylesterase/lipase family.</text>
</comment>
<dbReference type="PANTHER" id="PTHR11559">
    <property type="entry name" value="CARBOXYLESTERASE"/>
    <property type="match status" value="1"/>
</dbReference>
<dbReference type="Pfam" id="PF00135">
    <property type="entry name" value="COesterase"/>
    <property type="match status" value="1"/>
</dbReference>
<dbReference type="AlphaFoldDB" id="A0A8J2EHT9"/>
<accession>A0A8J2EHT9</accession>
<keyword evidence="4" id="KW-1015">Disulfide bond</keyword>
<dbReference type="InterPro" id="IPR019826">
    <property type="entry name" value="Carboxylesterase_B_AS"/>
</dbReference>
<evidence type="ECO:0000256" key="6">
    <source>
        <dbReference type="RuleBase" id="RU361235"/>
    </source>
</evidence>
<dbReference type="InterPro" id="IPR050309">
    <property type="entry name" value="Type-B_Carboxylest/Lipase"/>
</dbReference>
<dbReference type="PROSITE" id="PS00122">
    <property type="entry name" value="CARBOXYLESTERASE_B_1"/>
    <property type="match status" value="1"/>
</dbReference>